<feature type="region of interest" description="Disordered" evidence="1">
    <location>
        <begin position="187"/>
        <end position="212"/>
    </location>
</feature>
<dbReference type="Proteomes" id="UP000757232">
    <property type="component" value="Unassembled WGS sequence"/>
</dbReference>
<feature type="compositionally biased region" description="Basic and acidic residues" evidence="1">
    <location>
        <begin position="297"/>
        <end position="312"/>
    </location>
</feature>
<comment type="caution">
    <text evidence="3">The sequence shown here is derived from an EMBL/GenBank/DDBJ whole genome shotgun (WGS) entry which is preliminary data.</text>
</comment>
<gene>
    <name evidence="3" type="ORF">A7U60_g6925</name>
</gene>
<name>A0A9Q5N131_SANBA</name>
<dbReference type="SMART" id="SM00256">
    <property type="entry name" value="FBOX"/>
    <property type="match status" value="1"/>
</dbReference>
<dbReference type="CDD" id="cd09917">
    <property type="entry name" value="F-box_SF"/>
    <property type="match status" value="1"/>
</dbReference>
<sequence length="312" mass="34740">MSTSTSLLQDVLRPHAFGVDRINSKLAAASLNANANADDDSPPSRQAALDDSEDDELVGVMSIPGSPSRSAAPSRQPSRPSSPTRVGGASRRRKIPGPLLINVGGKSKERSSDPLRAFPTEVAQRIFALLSVRDLARCARVCRKWERSQTLNYVWFQHVRRETFQDETLPPGKWTRRESKQNWRTTYMQSSAQRHEEDAGRSYTPPRYSRPASPYNNTLSFANIMSAASTDGGPSYSSRVSNNGASSGYVTPKEAREEQWKMEAEDKEKVTKNEMREMYKELGGRKARTKAKFGGAVRDKGGWDKAGEFDDY</sequence>
<evidence type="ECO:0000256" key="1">
    <source>
        <dbReference type="SAM" id="MobiDB-lite"/>
    </source>
</evidence>
<feature type="compositionally biased region" description="Low complexity" evidence="1">
    <location>
        <begin position="62"/>
        <end position="83"/>
    </location>
</feature>
<feature type="compositionally biased region" description="Basic and acidic residues" evidence="1">
    <location>
        <begin position="253"/>
        <end position="284"/>
    </location>
</feature>
<protein>
    <recommendedName>
        <fullName evidence="2">F-box domain-containing protein</fullName>
    </recommendedName>
</protein>
<dbReference type="Gene3D" id="1.20.1280.50">
    <property type="match status" value="1"/>
</dbReference>
<dbReference type="SUPFAM" id="SSF81383">
    <property type="entry name" value="F-box domain"/>
    <property type="match status" value="1"/>
</dbReference>
<feature type="region of interest" description="Disordered" evidence="1">
    <location>
        <begin position="230"/>
        <end position="312"/>
    </location>
</feature>
<dbReference type="InterPro" id="IPR036047">
    <property type="entry name" value="F-box-like_dom_sf"/>
</dbReference>
<dbReference type="OrthoDB" id="6419443at2759"/>
<evidence type="ECO:0000313" key="4">
    <source>
        <dbReference type="Proteomes" id="UP000757232"/>
    </source>
</evidence>
<feature type="region of interest" description="Disordered" evidence="1">
    <location>
        <begin position="33"/>
        <end position="113"/>
    </location>
</feature>
<feature type="domain" description="F-box" evidence="2">
    <location>
        <begin position="112"/>
        <end position="158"/>
    </location>
</feature>
<organism evidence="3 4">
    <name type="scientific">Sanghuangporus baumii</name>
    <name type="common">Phellinus baumii</name>
    <dbReference type="NCBI Taxonomy" id="108892"/>
    <lineage>
        <taxon>Eukaryota</taxon>
        <taxon>Fungi</taxon>
        <taxon>Dikarya</taxon>
        <taxon>Basidiomycota</taxon>
        <taxon>Agaricomycotina</taxon>
        <taxon>Agaricomycetes</taxon>
        <taxon>Hymenochaetales</taxon>
        <taxon>Hymenochaetaceae</taxon>
        <taxon>Sanghuangporus</taxon>
    </lineage>
</organism>
<dbReference type="EMBL" id="LNZH02000205">
    <property type="protein sequence ID" value="OCB86027.1"/>
    <property type="molecule type" value="Genomic_DNA"/>
</dbReference>
<dbReference type="Pfam" id="PF12937">
    <property type="entry name" value="F-box-like"/>
    <property type="match status" value="1"/>
</dbReference>
<feature type="compositionally biased region" description="Polar residues" evidence="1">
    <location>
        <begin position="235"/>
        <end position="249"/>
    </location>
</feature>
<reference evidence="3" key="1">
    <citation type="submission" date="2016-06" db="EMBL/GenBank/DDBJ databases">
        <title>Draft Genome sequence of the fungus Inonotus baumii.</title>
        <authorList>
            <person name="Zhu H."/>
            <person name="Lin W."/>
        </authorList>
    </citation>
    <scope>NUCLEOTIDE SEQUENCE</scope>
    <source>
        <strain evidence="3">821</strain>
    </source>
</reference>
<evidence type="ECO:0000259" key="2">
    <source>
        <dbReference type="PROSITE" id="PS50181"/>
    </source>
</evidence>
<proteinExistence type="predicted"/>
<evidence type="ECO:0000313" key="3">
    <source>
        <dbReference type="EMBL" id="OCB86027.1"/>
    </source>
</evidence>
<keyword evidence="4" id="KW-1185">Reference proteome</keyword>
<dbReference type="PROSITE" id="PS50181">
    <property type="entry name" value="FBOX"/>
    <property type="match status" value="1"/>
</dbReference>
<accession>A0A9Q5N131</accession>
<dbReference type="InterPro" id="IPR001810">
    <property type="entry name" value="F-box_dom"/>
</dbReference>
<dbReference type="AlphaFoldDB" id="A0A9Q5N131"/>